<dbReference type="GO" id="GO:0003964">
    <property type="term" value="F:RNA-directed DNA polymerase activity"/>
    <property type="evidence" value="ECO:0007669"/>
    <property type="project" value="UniProtKB-KW"/>
</dbReference>
<gene>
    <name evidence="1" type="ORF">ElyMa_000604300</name>
</gene>
<keyword evidence="1" id="KW-0548">Nucleotidyltransferase</keyword>
<name>A0AAV4G6V9_9GAST</name>
<comment type="caution">
    <text evidence="1">The sequence shown here is derived from an EMBL/GenBank/DDBJ whole genome shotgun (WGS) entry which is preliminary data.</text>
</comment>
<proteinExistence type="predicted"/>
<dbReference type="PANTHER" id="PTHR31635">
    <property type="entry name" value="REVERSE TRANSCRIPTASE DOMAIN-CONTAINING PROTEIN-RELATED"/>
    <property type="match status" value="1"/>
</dbReference>
<dbReference type="Proteomes" id="UP000762676">
    <property type="component" value="Unassembled WGS sequence"/>
</dbReference>
<organism evidence="1 2">
    <name type="scientific">Elysia marginata</name>
    <dbReference type="NCBI Taxonomy" id="1093978"/>
    <lineage>
        <taxon>Eukaryota</taxon>
        <taxon>Metazoa</taxon>
        <taxon>Spiralia</taxon>
        <taxon>Lophotrochozoa</taxon>
        <taxon>Mollusca</taxon>
        <taxon>Gastropoda</taxon>
        <taxon>Heterobranchia</taxon>
        <taxon>Euthyneura</taxon>
        <taxon>Panpulmonata</taxon>
        <taxon>Sacoglossa</taxon>
        <taxon>Placobranchoidea</taxon>
        <taxon>Plakobranchidae</taxon>
        <taxon>Elysia</taxon>
    </lineage>
</organism>
<reference evidence="1 2" key="1">
    <citation type="journal article" date="2021" name="Elife">
        <title>Chloroplast acquisition without the gene transfer in kleptoplastic sea slugs, Plakobranchus ocellatus.</title>
        <authorList>
            <person name="Maeda T."/>
            <person name="Takahashi S."/>
            <person name="Yoshida T."/>
            <person name="Shimamura S."/>
            <person name="Takaki Y."/>
            <person name="Nagai Y."/>
            <person name="Toyoda A."/>
            <person name="Suzuki Y."/>
            <person name="Arimoto A."/>
            <person name="Ishii H."/>
            <person name="Satoh N."/>
            <person name="Nishiyama T."/>
            <person name="Hasebe M."/>
            <person name="Maruyama T."/>
            <person name="Minagawa J."/>
            <person name="Obokata J."/>
            <person name="Shigenobu S."/>
        </authorList>
    </citation>
    <scope>NUCLEOTIDE SEQUENCE [LARGE SCALE GENOMIC DNA]</scope>
</reference>
<keyword evidence="1" id="KW-0695">RNA-directed DNA polymerase</keyword>
<keyword evidence="1" id="KW-0808">Transferase</keyword>
<sequence>MDDPFPKGPPRWQFNASLLKDQDFVEHMNVFISNFLDDPEHGDIDCRTKWELLKAGIRLECIFFGRSKQIKKDNELENKFKLLNNIVTQNPTNQEYLKQLEECKKRLEIKELAKTRGAIVRSRTKWVEQGEKNTKYFLNIEKRRASNNLIKQLKNEAHEVIKDPHEILEEIRKYYEHLYAKDAAVEKVQDRLDDFLVGITHNVLTEEDKHLCDAEINLNEMGEALKQLNDNSAPGSDGLTADFYKVFWRALNKPLLESYKRSLELAELSTLKEEA</sequence>
<dbReference type="PANTHER" id="PTHR31635:SF196">
    <property type="entry name" value="REVERSE TRANSCRIPTASE DOMAIN-CONTAINING PROTEIN-RELATED"/>
    <property type="match status" value="1"/>
</dbReference>
<protein>
    <submittedName>
        <fullName evidence="1">LINE-1 reverse transcriptase homolog</fullName>
    </submittedName>
</protein>
<keyword evidence="2" id="KW-1185">Reference proteome</keyword>
<evidence type="ECO:0000313" key="1">
    <source>
        <dbReference type="EMBL" id="GFR81442.1"/>
    </source>
</evidence>
<dbReference type="AlphaFoldDB" id="A0AAV4G6V9"/>
<accession>A0AAV4G6V9</accession>
<evidence type="ECO:0000313" key="2">
    <source>
        <dbReference type="Proteomes" id="UP000762676"/>
    </source>
</evidence>
<dbReference type="EMBL" id="BMAT01001197">
    <property type="protein sequence ID" value="GFR81442.1"/>
    <property type="molecule type" value="Genomic_DNA"/>
</dbReference>